<dbReference type="PANTHER" id="PTHR46797:SF1">
    <property type="entry name" value="METHYLPHOSPHONATE SYNTHASE"/>
    <property type="match status" value="1"/>
</dbReference>
<dbReference type="GO" id="GO:0005829">
    <property type="term" value="C:cytosol"/>
    <property type="evidence" value="ECO:0007669"/>
    <property type="project" value="TreeGrafter"/>
</dbReference>
<dbReference type="PANTHER" id="PTHR46797">
    <property type="entry name" value="HTH-TYPE TRANSCRIPTIONAL REGULATOR"/>
    <property type="match status" value="1"/>
</dbReference>
<dbReference type="AlphaFoldDB" id="X0S3H1"/>
<dbReference type="SUPFAM" id="SSF47413">
    <property type="entry name" value="lambda repressor-like DNA-binding domains"/>
    <property type="match status" value="1"/>
</dbReference>
<dbReference type="EMBL" id="BARS01006915">
    <property type="protein sequence ID" value="GAF75569.1"/>
    <property type="molecule type" value="Genomic_DNA"/>
</dbReference>
<dbReference type="InterPro" id="IPR010982">
    <property type="entry name" value="Lambda_DNA-bd_dom_sf"/>
</dbReference>
<dbReference type="InterPro" id="IPR050807">
    <property type="entry name" value="TransReg_Diox_bact_type"/>
</dbReference>
<dbReference type="Gene3D" id="1.10.260.40">
    <property type="entry name" value="lambda repressor-like DNA-binding domains"/>
    <property type="match status" value="1"/>
</dbReference>
<dbReference type="Pfam" id="PF01381">
    <property type="entry name" value="HTH_3"/>
    <property type="match status" value="1"/>
</dbReference>
<dbReference type="GO" id="GO:0003677">
    <property type="term" value="F:DNA binding"/>
    <property type="evidence" value="ECO:0007669"/>
    <property type="project" value="UniProtKB-KW"/>
</dbReference>
<protein>
    <recommendedName>
        <fullName evidence="2">HTH cro/C1-type domain-containing protein</fullName>
    </recommendedName>
</protein>
<name>X0S3H1_9ZZZZ</name>
<reference evidence="3" key="1">
    <citation type="journal article" date="2014" name="Front. Microbiol.">
        <title>High frequency of phylogenetically diverse reductive dehalogenase-homologous genes in deep subseafloor sedimentary metagenomes.</title>
        <authorList>
            <person name="Kawai M."/>
            <person name="Futagami T."/>
            <person name="Toyoda A."/>
            <person name="Takaki Y."/>
            <person name="Nishi S."/>
            <person name="Hori S."/>
            <person name="Arai W."/>
            <person name="Tsubouchi T."/>
            <person name="Morono Y."/>
            <person name="Uchiyama I."/>
            <person name="Ito T."/>
            <person name="Fujiyama A."/>
            <person name="Inagaki F."/>
            <person name="Takami H."/>
        </authorList>
    </citation>
    <scope>NUCLEOTIDE SEQUENCE</scope>
    <source>
        <strain evidence="3">Expedition CK06-06</strain>
    </source>
</reference>
<dbReference type="SMART" id="SM00530">
    <property type="entry name" value="HTH_XRE"/>
    <property type="match status" value="1"/>
</dbReference>
<evidence type="ECO:0000259" key="2">
    <source>
        <dbReference type="PROSITE" id="PS50943"/>
    </source>
</evidence>
<feature type="domain" description="HTH cro/C1-type" evidence="2">
    <location>
        <begin position="12"/>
        <end position="55"/>
    </location>
</feature>
<dbReference type="CDD" id="cd00093">
    <property type="entry name" value="HTH_XRE"/>
    <property type="match status" value="1"/>
</dbReference>
<evidence type="ECO:0000256" key="1">
    <source>
        <dbReference type="ARBA" id="ARBA00023125"/>
    </source>
</evidence>
<dbReference type="PROSITE" id="PS50943">
    <property type="entry name" value="HTH_CROC1"/>
    <property type="match status" value="1"/>
</dbReference>
<comment type="caution">
    <text evidence="3">The sequence shown here is derived from an EMBL/GenBank/DDBJ whole genome shotgun (WGS) entry which is preliminary data.</text>
</comment>
<evidence type="ECO:0000313" key="3">
    <source>
        <dbReference type="EMBL" id="GAF75569.1"/>
    </source>
</evidence>
<gene>
    <name evidence="3" type="ORF">S01H1_13402</name>
</gene>
<dbReference type="InterPro" id="IPR001387">
    <property type="entry name" value="Cro/C1-type_HTH"/>
</dbReference>
<accession>X0S3H1</accession>
<dbReference type="GO" id="GO:0003700">
    <property type="term" value="F:DNA-binding transcription factor activity"/>
    <property type="evidence" value="ECO:0007669"/>
    <property type="project" value="TreeGrafter"/>
</dbReference>
<keyword evidence="1" id="KW-0238">DNA-binding</keyword>
<proteinExistence type="predicted"/>
<sequence length="132" mass="14386">MTNGSNNLGSIVKQQRVMAPLTLKELAAKSGVSLSYLGQIERGKRFPSVRILRKIFEPFCLGENELFIFAGYLSPQLSTAAEGLTAQRLDPYVTAALSQEPLEIQRIALGILSILKSMTKDITQQNSGNGTD</sequence>
<organism evidence="3">
    <name type="scientific">marine sediment metagenome</name>
    <dbReference type="NCBI Taxonomy" id="412755"/>
    <lineage>
        <taxon>unclassified sequences</taxon>
        <taxon>metagenomes</taxon>
        <taxon>ecological metagenomes</taxon>
    </lineage>
</organism>